<dbReference type="Pfam" id="PF00535">
    <property type="entry name" value="Glycos_transf_2"/>
    <property type="match status" value="1"/>
</dbReference>
<dbReference type="InterPro" id="IPR029044">
    <property type="entry name" value="Nucleotide-diphossugar_trans"/>
</dbReference>
<dbReference type="STRING" id="100225.SAMN05421595_0218"/>
<evidence type="ECO:0000313" key="3">
    <source>
        <dbReference type="Proteomes" id="UP000008495"/>
    </source>
</evidence>
<dbReference type="PANTHER" id="PTHR43630:SF2">
    <property type="entry name" value="GLYCOSYLTRANSFERASE"/>
    <property type="match status" value="1"/>
</dbReference>
<sequence>MDTRLSIAMIVRDEAENIQRALDSVRALGELVAEVCVYDTGSVDGTAELAEAAGARVERGSWDDDFSRARNAALDMCRTEWVLMMDADEVVQADEMLFPALLELGVREGIHAFHVLQVNTGDDGTATDSVLQTRLLRPAAARYVGRIHEQVDARHGELVSESAPQDVIRLHHSGYAHAERTAAKLARNSAISQQALADPALADEERSRIRLHHARSIEASDPSSAEAGYRELAAEQGPYQVRAQEHLAHLLLDQERWEDAALALEALTATSSNKPFAAFLFARWCLGVGELDTGLSLLRELDQVWTSGGVIIPQHLLYTTRARVADELGLWDEALSCRLTAMASPGAGQAEVDAMFHQWGARPADPLMQLLREVLPVADPAIEDCLHRTRSASTQVARAVQRRRYR</sequence>
<dbReference type="SUPFAM" id="SSF53448">
    <property type="entry name" value="Nucleotide-diphospho-sugar transferases"/>
    <property type="match status" value="1"/>
</dbReference>
<protein>
    <recommendedName>
        <fullName evidence="1">Glycosyltransferase 2-like domain-containing protein</fullName>
    </recommendedName>
</protein>
<evidence type="ECO:0000313" key="2">
    <source>
        <dbReference type="EMBL" id="GAB79453.1"/>
    </source>
</evidence>
<dbReference type="PANTHER" id="PTHR43630">
    <property type="entry name" value="POLY-BETA-1,6-N-ACETYL-D-GLUCOSAMINE SYNTHASE"/>
    <property type="match status" value="1"/>
</dbReference>
<dbReference type="InterPro" id="IPR001173">
    <property type="entry name" value="Glyco_trans_2-like"/>
</dbReference>
<dbReference type="Proteomes" id="UP000008495">
    <property type="component" value="Unassembled WGS sequence"/>
</dbReference>
<comment type="caution">
    <text evidence="2">The sequence shown here is derived from an EMBL/GenBank/DDBJ whole genome shotgun (WGS) entry which is preliminary data.</text>
</comment>
<reference evidence="2 3" key="1">
    <citation type="submission" date="2012-08" db="EMBL/GenBank/DDBJ databases">
        <title>Whole genome shotgun sequence of Austwickia chelonae NBRC 105200.</title>
        <authorList>
            <person name="Yoshida I."/>
            <person name="Hosoyama A."/>
            <person name="Tsuchikane K."/>
            <person name="Katsumata H."/>
            <person name="Ando Y."/>
            <person name="Ohji S."/>
            <person name="Hamada M."/>
            <person name="Tamura T."/>
            <person name="Yamazoe A."/>
            <person name="Yamazaki S."/>
            <person name="Fujita N."/>
        </authorList>
    </citation>
    <scope>NUCLEOTIDE SEQUENCE [LARGE SCALE GENOMIC DNA]</scope>
    <source>
        <strain evidence="2 3">NBRC 105200</strain>
    </source>
</reference>
<evidence type="ECO:0000259" key="1">
    <source>
        <dbReference type="Pfam" id="PF00535"/>
    </source>
</evidence>
<proteinExistence type="predicted"/>
<dbReference type="SUPFAM" id="SSF48452">
    <property type="entry name" value="TPR-like"/>
    <property type="match status" value="1"/>
</dbReference>
<dbReference type="EMBL" id="BAGZ01000026">
    <property type="protein sequence ID" value="GAB79453.1"/>
    <property type="molecule type" value="Genomic_DNA"/>
</dbReference>
<dbReference type="CDD" id="cd02511">
    <property type="entry name" value="Beta4Glucosyltransferase"/>
    <property type="match status" value="1"/>
</dbReference>
<dbReference type="InterPro" id="IPR011990">
    <property type="entry name" value="TPR-like_helical_dom_sf"/>
</dbReference>
<dbReference type="AlphaFoldDB" id="K6VB33"/>
<accession>K6VB33</accession>
<name>K6VB33_9MICO</name>
<dbReference type="RefSeq" id="WP_006504211.1">
    <property type="nucleotide sequence ID" value="NZ_BAGZ01000026.1"/>
</dbReference>
<dbReference type="eggNOG" id="COG0463">
    <property type="taxonomic scope" value="Bacteria"/>
</dbReference>
<dbReference type="Gene3D" id="3.90.550.10">
    <property type="entry name" value="Spore Coat Polysaccharide Biosynthesis Protein SpsA, Chain A"/>
    <property type="match status" value="1"/>
</dbReference>
<dbReference type="Gene3D" id="1.25.40.10">
    <property type="entry name" value="Tetratricopeptide repeat domain"/>
    <property type="match status" value="1"/>
</dbReference>
<keyword evidence="3" id="KW-1185">Reference proteome</keyword>
<gene>
    <name evidence="2" type="ORF">AUCHE_26_00040</name>
</gene>
<feature type="domain" description="Glycosyltransferase 2-like" evidence="1">
    <location>
        <begin position="6"/>
        <end position="96"/>
    </location>
</feature>
<organism evidence="2 3">
    <name type="scientific">Austwickia chelonae NBRC 105200</name>
    <dbReference type="NCBI Taxonomy" id="1184607"/>
    <lineage>
        <taxon>Bacteria</taxon>
        <taxon>Bacillati</taxon>
        <taxon>Actinomycetota</taxon>
        <taxon>Actinomycetes</taxon>
        <taxon>Micrococcales</taxon>
        <taxon>Dermatophilaceae</taxon>
        <taxon>Austwickia</taxon>
    </lineage>
</organism>